<evidence type="ECO:0000313" key="3">
    <source>
        <dbReference type="Proteomes" id="UP000463051"/>
    </source>
</evidence>
<proteinExistence type="predicted"/>
<dbReference type="SUPFAM" id="SSF49373">
    <property type="entry name" value="Invasin/intimin cell-adhesion fragments"/>
    <property type="match status" value="1"/>
</dbReference>
<keyword evidence="3" id="KW-1185">Reference proteome</keyword>
<comment type="caution">
    <text evidence="2">The sequence shown here is derived from an EMBL/GenBank/DDBJ whole genome shotgun (WGS) entry which is preliminary data.</text>
</comment>
<feature type="domain" description="BIG2" evidence="1">
    <location>
        <begin position="47"/>
        <end position="122"/>
    </location>
</feature>
<name>A0A7X2H9Q6_9BACL</name>
<reference evidence="2 3" key="1">
    <citation type="submission" date="2019-11" db="EMBL/GenBank/DDBJ databases">
        <title>Paenibacillus monticola sp. nov., a novel PGPR strain isolated from mountain sample in China.</title>
        <authorList>
            <person name="Zhao Q."/>
            <person name="Li H.-P."/>
            <person name="Zhang J.-L."/>
        </authorList>
    </citation>
    <scope>NUCLEOTIDE SEQUENCE [LARGE SCALE GENOMIC DNA]</scope>
    <source>
        <strain evidence="2 3">LC-T2</strain>
    </source>
</reference>
<evidence type="ECO:0000259" key="1">
    <source>
        <dbReference type="SMART" id="SM00635"/>
    </source>
</evidence>
<dbReference type="InterPro" id="IPR008964">
    <property type="entry name" value="Invasin/intimin_cell_adhesion"/>
</dbReference>
<dbReference type="InterPro" id="IPR003343">
    <property type="entry name" value="Big_2"/>
</dbReference>
<dbReference type="EMBL" id="WJXB01000012">
    <property type="protein sequence ID" value="MRN56083.1"/>
    <property type="molecule type" value="Genomic_DNA"/>
</dbReference>
<gene>
    <name evidence="2" type="ORF">GJB61_24210</name>
</gene>
<dbReference type="Gene3D" id="2.60.40.1080">
    <property type="match status" value="1"/>
</dbReference>
<dbReference type="SMART" id="SM00635">
    <property type="entry name" value="BID_2"/>
    <property type="match status" value="1"/>
</dbReference>
<dbReference type="Pfam" id="PF02368">
    <property type="entry name" value="Big_2"/>
    <property type="match status" value="1"/>
</dbReference>
<organism evidence="2 3">
    <name type="scientific">Paenibacillus monticola</name>
    <dbReference type="NCBI Taxonomy" id="2666075"/>
    <lineage>
        <taxon>Bacteria</taxon>
        <taxon>Bacillati</taxon>
        <taxon>Bacillota</taxon>
        <taxon>Bacilli</taxon>
        <taxon>Bacillales</taxon>
        <taxon>Paenibacillaceae</taxon>
        <taxon>Paenibacillus</taxon>
    </lineage>
</organism>
<dbReference type="Proteomes" id="UP000463051">
    <property type="component" value="Unassembled WGS sequence"/>
</dbReference>
<protein>
    <recommendedName>
        <fullName evidence="1">BIG2 domain-containing protein</fullName>
    </recommendedName>
</protein>
<sequence>MVYLHLSFQNRPKEFVAMSKYRIFALFLILIIVINLVAGTALAAPIKSVNLKFTEVSISLMKGEKTDLKTKLKSTVKVQYLFSTSNAKIASVTPAGIVTGIAPGKATVTASVSQKGYSGKASIVVQVVASTTSGGKTSVSAIPVFYTDKVLLDADIRKGLQNLFKKDYTKLTTEEIAQRDKLMNIDRQQLLIGLQAIVMKGAPSWSTSMVQDFAVHNLEDNIKDIAALFSNAGSDQASQRASLELLKAFNSDKALKAFGKLLMSSTDANLRYSLAYLISTYEGNSEALSILINATFKETDDKTWTNEAASLISVAGTDPTMINIVILTYGQFSDTKKTQFAGFFGYDDPARAELFKAWETTLNGNLQSSVDELKNASNTLLNDLKKFPHFKG</sequence>
<accession>A0A7X2H9Q6</accession>
<evidence type="ECO:0000313" key="2">
    <source>
        <dbReference type="EMBL" id="MRN56083.1"/>
    </source>
</evidence>
<dbReference type="AlphaFoldDB" id="A0A7X2H9Q6"/>